<dbReference type="SMART" id="SM00479">
    <property type="entry name" value="EXOIII"/>
    <property type="match status" value="1"/>
</dbReference>
<dbReference type="RefSeq" id="WP_051136780.1">
    <property type="nucleotide sequence ID" value="NZ_BAABIH010000001.1"/>
</dbReference>
<evidence type="ECO:0000313" key="6">
    <source>
        <dbReference type="Proteomes" id="UP000326702"/>
    </source>
</evidence>
<evidence type="ECO:0000313" key="5">
    <source>
        <dbReference type="EMBL" id="QFU97380.1"/>
    </source>
</evidence>
<dbReference type="Proteomes" id="UP000326702">
    <property type="component" value="Chromosome"/>
</dbReference>
<dbReference type="GO" id="GO:0008408">
    <property type="term" value="F:3'-5' exonuclease activity"/>
    <property type="evidence" value="ECO:0007669"/>
    <property type="project" value="TreeGrafter"/>
</dbReference>
<accession>A0A5P9Q8D1</accession>
<reference evidence="5 6" key="1">
    <citation type="submission" date="2019-10" db="EMBL/GenBank/DDBJ databases">
        <title>Genome sequence of Luteimicrobium xylanilyticum HY-24.</title>
        <authorList>
            <person name="Kim D.Y."/>
            <person name="Park H.-Y."/>
        </authorList>
    </citation>
    <scope>NUCLEOTIDE SEQUENCE [LARGE SCALE GENOMIC DNA]</scope>
    <source>
        <strain evidence="5 6">HY-24</strain>
    </source>
</reference>
<keyword evidence="6" id="KW-1185">Reference proteome</keyword>
<dbReference type="InterPro" id="IPR012337">
    <property type="entry name" value="RNaseH-like_sf"/>
</dbReference>
<dbReference type="InterPro" id="IPR036397">
    <property type="entry name" value="RNaseH_sf"/>
</dbReference>
<dbReference type="PANTHER" id="PTHR30231:SF4">
    <property type="entry name" value="PROTEIN NEN2"/>
    <property type="match status" value="1"/>
</dbReference>
<keyword evidence="5" id="KW-0548">Nucleotidyltransferase</keyword>
<keyword evidence="5" id="KW-0239">DNA-directed DNA polymerase</keyword>
<proteinExistence type="predicted"/>
<name>A0A5P9Q8D1_9MICO</name>
<keyword evidence="2" id="KW-0378">Hydrolase</keyword>
<keyword evidence="3" id="KW-0269">Exonuclease</keyword>
<dbReference type="CDD" id="cd06127">
    <property type="entry name" value="DEDDh"/>
    <property type="match status" value="1"/>
</dbReference>
<dbReference type="AlphaFoldDB" id="A0A5P9Q8D1"/>
<dbReference type="InterPro" id="IPR013520">
    <property type="entry name" value="Ribonucl_H"/>
</dbReference>
<dbReference type="GO" id="GO:0003887">
    <property type="term" value="F:DNA-directed DNA polymerase activity"/>
    <property type="evidence" value="ECO:0007669"/>
    <property type="project" value="UniProtKB-KW"/>
</dbReference>
<dbReference type="KEGG" id="lxl:KDY119_00878"/>
<evidence type="ECO:0000256" key="1">
    <source>
        <dbReference type="ARBA" id="ARBA00022722"/>
    </source>
</evidence>
<dbReference type="GO" id="GO:0003676">
    <property type="term" value="F:nucleic acid binding"/>
    <property type="evidence" value="ECO:0007669"/>
    <property type="project" value="InterPro"/>
</dbReference>
<dbReference type="GO" id="GO:0005829">
    <property type="term" value="C:cytosol"/>
    <property type="evidence" value="ECO:0007669"/>
    <property type="project" value="TreeGrafter"/>
</dbReference>
<evidence type="ECO:0000256" key="3">
    <source>
        <dbReference type="ARBA" id="ARBA00022839"/>
    </source>
</evidence>
<keyword evidence="1" id="KW-0540">Nuclease</keyword>
<evidence type="ECO:0000256" key="2">
    <source>
        <dbReference type="ARBA" id="ARBA00022801"/>
    </source>
</evidence>
<keyword evidence="5" id="KW-0808">Transferase</keyword>
<sequence>MSTATWTTAPLLGFDTETTGVDPAADRIVSAALVHRTPGVETTVRTWLVDPGIEIPDGAAAIHRISTEQARTYGRPPREALEEIAAVLHEALAEGVPVVAFNAGFDLALLDAELARHGLRTLPERLGGPVPAVVDPLVLDRALVPLRRGGRTLGALCAAYGVLDLDGPEAAGLHAADADVVATLDLLAAMVAAFPQLGAMDLATLHAYQVDQHRAWTAELERWRAREAASSGTGQRPGRP</sequence>
<dbReference type="PANTHER" id="PTHR30231">
    <property type="entry name" value="DNA POLYMERASE III SUBUNIT EPSILON"/>
    <property type="match status" value="1"/>
</dbReference>
<dbReference type="NCBIfam" id="NF005927">
    <property type="entry name" value="PRK07942.1"/>
    <property type="match status" value="1"/>
</dbReference>
<dbReference type="EMBL" id="CP045529">
    <property type="protein sequence ID" value="QFU97380.1"/>
    <property type="molecule type" value="Genomic_DNA"/>
</dbReference>
<feature type="domain" description="Exonuclease" evidence="4">
    <location>
        <begin position="10"/>
        <end position="196"/>
    </location>
</feature>
<protein>
    <submittedName>
        <fullName evidence="5">DNA-directed DNA polymerase</fullName>
        <ecNumber evidence="5">2.7.7.7</ecNumber>
    </submittedName>
</protein>
<dbReference type="EC" id="2.7.7.7" evidence="5"/>
<organism evidence="5 6">
    <name type="scientific">Luteimicrobium xylanilyticum</name>
    <dbReference type="NCBI Taxonomy" id="1133546"/>
    <lineage>
        <taxon>Bacteria</taxon>
        <taxon>Bacillati</taxon>
        <taxon>Actinomycetota</taxon>
        <taxon>Actinomycetes</taxon>
        <taxon>Micrococcales</taxon>
        <taxon>Luteimicrobium</taxon>
    </lineage>
</organism>
<dbReference type="Gene3D" id="3.30.420.10">
    <property type="entry name" value="Ribonuclease H-like superfamily/Ribonuclease H"/>
    <property type="match status" value="1"/>
</dbReference>
<evidence type="ECO:0000259" key="4">
    <source>
        <dbReference type="SMART" id="SM00479"/>
    </source>
</evidence>
<dbReference type="SUPFAM" id="SSF53098">
    <property type="entry name" value="Ribonuclease H-like"/>
    <property type="match status" value="1"/>
</dbReference>
<dbReference type="Pfam" id="PF00929">
    <property type="entry name" value="RNase_T"/>
    <property type="match status" value="1"/>
</dbReference>
<dbReference type="OrthoDB" id="9791657at2"/>
<gene>
    <name evidence="5" type="primary">dnaQ</name>
    <name evidence="5" type="ORF">KDY119_00878</name>
</gene>